<accession>A0A0M0FBM2</accession>
<dbReference type="PATRIC" id="fig|1350482.3.peg.516"/>
<dbReference type="Proteomes" id="UP000037387">
    <property type="component" value="Unassembled WGS sequence"/>
</dbReference>
<comment type="caution">
    <text evidence="2">The sequence shown here is derived from an EMBL/GenBank/DDBJ whole genome shotgun (WGS) entry which is preliminary data.</text>
</comment>
<reference evidence="2 3" key="1">
    <citation type="journal article" date="2015" name="Sci. Rep.">
        <title>Functional and structural properties of a novel cellulosome-like multienzyme complex: efficient glycoside hydrolysis of water-insoluble 7-xylosyl-10-deacetylpaclitaxel.</title>
        <authorList>
            <person name="Dou T.Y."/>
            <person name="Luan H.W."/>
            <person name="Ge G.B."/>
            <person name="Dong M.M."/>
            <person name="Zou H.F."/>
            <person name="He Y.Q."/>
            <person name="Cui P."/>
            <person name="Wang J.Y."/>
            <person name="Hao D.C."/>
            <person name="Yang S.L."/>
            <person name="Yang L."/>
        </authorList>
    </citation>
    <scope>NUCLEOTIDE SEQUENCE [LARGE SCALE GENOMIC DNA]</scope>
    <source>
        <strain evidence="2 3">F16</strain>
    </source>
</reference>
<feature type="transmembrane region" description="Helical" evidence="1">
    <location>
        <begin position="6"/>
        <end position="23"/>
    </location>
</feature>
<proteinExistence type="predicted"/>
<organism evidence="2 3">
    <name type="scientific">Cellulosimicrobium cellulans F16</name>
    <dbReference type="NCBI Taxonomy" id="1350482"/>
    <lineage>
        <taxon>Bacteria</taxon>
        <taxon>Bacillati</taxon>
        <taxon>Actinomycetota</taxon>
        <taxon>Actinomycetes</taxon>
        <taxon>Micrococcales</taxon>
        <taxon>Promicromonosporaceae</taxon>
        <taxon>Cellulosimicrobium</taxon>
    </lineage>
</organism>
<dbReference type="AlphaFoldDB" id="A0A0M0FBM2"/>
<dbReference type="EMBL" id="ATNL01000006">
    <property type="protein sequence ID" value="KON74858.1"/>
    <property type="molecule type" value="Genomic_DNA"/>
</dbReference>
<gene>
    <name evidence="2" type="ORF">M768_02670</name>
</gene>
<keyword evidence="1" id="KW-1133">Transmembrane helix</keyword>
<keyword evidence="3" id="KW-1185">Reference proteome</keyword>
<sequence length="40" mass="4441">MDVPSMIMGAAIASVAWIVLVPWSRLKELREKDQAGRAED</sequence>
<evidence type="ECO:0000313" key="3">
    <source>
        <dbReference type="Proteomes" id="UP000037387"/>
    </source>
</evidence>
<keyword evidence="1" id="KW-0472">Membrane</keyword>
<name>A0A0M0FBM2_CELCE</name>
<keyword evidence="1" id="KW-0812">Transmembrane</keyword>
<evidence type="ECO:0000256" key="1">
    <source>
        <dbReference type="SAM" id="Phobius"/>
    </source>
</evidence>
<dbReference type="RefSeq" id="WP_255364885.1">
    <property type="nucleotide sequence ID" value="NZ_KQ435288.1"/>
</dbReference>
<evidence type="ECO:0000313" key="2">
    <source>
        <dbReference type="EMBL" id="KON74858.1"/>
    </source>
</evidence>
<protein>
    <submittedName>
        <fullName evidence="2">Uncharacterized protein</fullName>
    </submittedName>
</protein>